<keyword evidence="5" id="KW-0862">Zinc</keyword>
<feature type="domain" description="Peptidase M4 C-terminal" evidence="8">
    <location>
        <begin position="222"/>
        <end position="403"/>
    </location>
</feature>
<evidence type="ECO:0000259" key="8">
    <source>
        <dbReference type="Pfam" id="PF02868"/>
    </source>
</evidence>
<feature type="domain" description="Peptidase M4" evidence="7">
    <location>
        <begin position="124"/>
        <end position="219"/>
    </location>
</feature>
<keyword evidence="10" id="KW-1185">Reference proteome</keyword>
<dbReference type="RefSeq" id="XP_016254874.1">
    <property type="nucleotide sequence ID" value="XM_016387946.1"/>
</dbReference>
<dbReference type="Pfam" id="PF02868">
    <property type="entry name" value="Peptidase_M4_C"/>
    <property type="match status" value="1"/>
</dbReference>
<gene>
    <name evidence="9" type="ORF">PV07_01425</name>
</gene>
<evidence type="ECO:0000256" key="2">
    <source>
        <dbReference type="ARBA" id="ARBA00022670"/>
    </source>
</evidence>
<dbReference type="MEROPS" id="M04.025"/>
<evidence type="ECO:0000256" key="6">
    <source>
        <dbReference type="ARBA" id="ARBA00023049"/>
    </source>
</evidence>
<reference evidence="9 10" key="1">
    <citation type="submission" date="2015-01" db="EMBL/GenBank/DDBJ databases">
        <title>The Genome Sequence of Cladophialophora immunda CBS83496.</title>
        <authorList>
            <consortium name="The Broad Institute Genomics Platform"/>
            <person name="Cuomo C."/>
            <person name="de Hoog S."/>
            <person name="Gorbushina A."/>
            <person name="Stielow B."/>
            <person name="Teixiera M."/>
            <person name="Abouelleil A."/>
            <person name="Chapman S.B."/>
            <person name="Priest M."/>
            <person name="Young S.K."/>
            <person name="Wortman J."/>
            <person name="Nusbaum C."/>
            <person name="Birren B."/>
        </authorList>
    </citation>
    <scope>NUCLEOTIDE SEQUENCE [LARGE SCALE GENOMIC DNA]</scope>
    <source>
        <strain evidence="9 10">CBS 83496</strain>
    </source>
</reference>
<dbReference type="GO" id="GO:0046872">
    <property type="term" value="F:metal ion binding"/>
    <property type="evidence" value="ECO:0007669"/>
    <property type="project" value="UniProtKB-KW"/>
</dbReference>
<proteinExistence type="inferred from homology"/>
<dbReference type="EMBL" id="KN847040">
    <property type="protein sequence ID" value="KIW34658.1"/>
    <property type="molecule type" value="Genomic_DNA"/>
</dbReference>
<keyword evidence="2" id="KW-0645">Protease</keyword>
<evidence type="ECO:0000256" key="1">
    <source>
        <dbReference type="ARBA" id="ARBA00009388"/>
    </source>
</evidence>
<dbReference type="Gene3D" id="3.10.170.10">
    <property type="match status" value="1"/>
</dbReference>
<dbReference type="InterPro" id="IPR013856">
    <property type="entry name" value="Peptidase_M4_domain"/>
</dbReference>
<dbReference type="OrthoDB" id="5332336at2759"/>
<evidence type="ECO:0008006" key="11">
    <source>
        <dbReference type="Google" id="ProtNLM"/>
    </source>
</evidence>
<dbReference type="GeneID" id="27340619"/>
<evidence type="ECO:0000259" key="7">
    <source>
        <dbReference type="Pfam" id="PF01447"/>
    </source>
</evidence>
<dbReference type="InterPro" id="IPR001570">
    <property type="entry name" value="Peptidase_M4_C_domain"/>
</dbReference>
<evidence type="ECO:0000256" key="4">
    <source>
        <dbReference type="ARBA" id="ARBA00022801"/>
    </source>
</evidence>
<dbReference type="PRINTS" id="PR00730">
    <property type="entry name" value="THERMOLYSIN"/>
</dbReference>
<dbReference type="InterPro" id="IPR023612">
    <property type="entry name" value="Peptidase_M4"/>
</dbReference>
<dbReference type="Proteomes" id="UP000054466">
    <property type="component" value="Unassembled WGS sequence"/>
</dbReference>
<dbReference type="Pfam" id="PF01447">
    <property type="entry name" value="Peptidase_M4"/>
    <property type="match status" value="1"/>
</dbReference>
<dbReference type="Gene3D" id="1.10.390.10">
    <property type="entry name" value="Neutral Protease Domain 2"/>
    <property type="match status" value="1"/>
</dbReference>
<dbReference type="PANTHER" id="PTHR43579">
    <property type="match status" value="1"/>
</dbReference>
<protein>
    <recommendedName>
        <fullName evidence="11">Neutral metalloproteinase</fullName>
    </recommendedName>
</protein>
<dbReference type="PANTHER" id="PTHR43579:SF1">
    <property type="entry name" value="NEUTRAL METALLOPROTEINASE"/>
    <property type="match status" value="1"/>
</dbReference>
<dbReference type="InterPro" id="IPR027268">
    <property type="entry name" value="Peptidase_M4/M1_CTD_sf"/>
</dbReference>
<evidence type="ECO:0000313" key="10">
    <source>
        <dbReference type="Proteomes" id="UP000054466"/>
    </source>
</evidence>
<keyword evidence="6" id="KW-0482">Metalloprotease</keyword>
<dbReference type="AlphaFoldDB" id="A0A0D2CU16"/>
<dbReference type="VEuPathDB" id="FungiDB:PV07_01425"/>
<sequence length="434" mass="48643">MFSTQEPISSNSALCTIIPPDLLDHISKSDHVSQECRDKAGNTLHRVKHCHQLRRMIQAQRPARRLLAEAPTPGRLNRTLYDCKGKGGLPLDLNRDGEIDPILPKELRDLPRWRGSLLFREGHTVAPSDDPSAVNVYNQFKSTYDFFREVFGRDSIDNQGLPLVGCVHYDEASDPHPGFFNAFFWLDVMAYGDGDGEIFRSFTDLIDITGHELTHGITENTAQLEYENQAGALNESLSDVFGSMIKQWSHEPQQTATMADWLIGRGLFLIPNARALRDMANPGTAHGNTRITGGDRQPRDMSGYVEFYPPVETNDFGGVHQYSGICNRAFYLVATTLGGFSWEKAGKIWYDTMNDRVLRALKDDPYFKRTAFKTFADLTAKHAEQFGPDAVKAVKDAWTDVKVYPWNTNWRTTAPRGQTVADIGPSRGAVKSAL</sequence>
<evidence type="ECO:0000256" key="5">
    <source>
        <dbReference type="ARBA" id="ARBA00022833"/>
    </source>
</evidence>
<dbReference type="SUPFAM" id="SSF55486">
    <property type="entry name" value="Metalloproteases ('zincins'), catalytic domain"/>
    <property type="match status" value="1"/>
</dbReference>
<accession>A0A0D2CU16</accession>
<dbReference type="GO" id="GO:0006508">
    <property type="term" value="P:proteolysis"/>
    <property type="evidence" value="ECO:0007669"/>
    <property type="project" value="UniProtKB-KW"/>
</dbReference>
<evidence type="ECO:0000313" key="9">
    <source>
        <dbReference type="EMBL" id="KIW34658.1"/>
    </source>
</evidence>
<keyword evidence="4" id="KW-0378">Hydrolase</keyword>
<organism evidence="9 10">
    <name type="scientific">Cladophialophora immunda</name>
    <dbReference type="NCBI Taxonomy" id="569365"/>
    <lineage>
        <taxon>Eukaryota</taxon>
        <taxon>Fungi</taxon>
        <taxon>Dikarya</taxon>
        <taxon>Ascomycota</taxon>
        <taxon>Pezizomycotina</taxon>
        <taxon>Eurotiomycetes</taxon>
        <taxon>Chaetothyriomycetidae</taxon>
        <taxon>Chaetothyriales</taxon>
        <taxon>Herpotrichiellaceae</taxon>
        <taxon>Cladophialophora</taxon>
    </lineage>
</organism>
<evidence type="ECO:0000256" key="3">
    <source>
        <dbReference type="ARBA" id="ARBA00022723"/>
    </source>
</evidence>
<dbReference type="CDD" id="cd09597">
    <property type="entry name" value="M4_TLP"/>
    <property type="match status" value="1"/>
</dbReference>
<dbReference type="GO" id="GO:0004222">
    <property type="term" value="F:metalloendopeptidase activity"/>
    <property type="evidence" value="ECO:0007669"/>
    <property type="project" value="InterPro"/>
</dbReference>
<keyword evidence="3" id="KW-0479">Metal-binding</keyword>
<comment type="similarity">
    <text evidence="1">Belongs to the peptidase M4 family.</text>
</comment>
<dbReference type="InterPro" id="IPR052759">
    <property type="entry name" value="Metalloprotease_M4"/>
</dbReference>
<dbReference type="STRING" id="569365.A0A0D2CU16"/>
<dbReference type="HOGENOM" id="CLU_008590_0_3_1"/>
<name>A0A0D2CU16_9EURO</name>